<dbReference type="PROSITE" id="PS51257">
    <property type="entry name" value="PROKAR_LIPOPROTEIN"/>
    <property type="match status" value="1"/>
</dbReference>
<dbReference type="Proteomes" id="UP000032160">
    <property type="component" value="Chromosome I"/>
</dbReference>
<gene>
    <name evidence="2" type="ORF">BN1012_Phect1587</name>
</gene>
<reference evidence="2 3" key="1">
    <citation type="journal article" date="2014" name="Front. Genet.">
        <title>Genome and metabolic network of "Candidatus Phaeomarinobacter ectocarpi" Ec32, a new candidate genus of Alphaproteobacteria frequently associated with brown algae.</title>
        <authorList>
            <person name="Dittami S.M."/>
            <person name="Barbeyron T."/>
            <person name="Boyen C."/>
            <person name="Cambefort J."/>
            <person name="Collet G."/>
            <person name="Delage L."/>
            <person name="Gobet A."/>
            <person name="Groisillier A."/>
            <person name="Leblanc C."/>
            <person name="Michel G."/>
            <person name="Scornet D."/>
            <person name="Siegel A."/>
            <person name="Tapia J.E."/>
            <person name="Tonon T."/>
        </authorList>
    </citation>
    <scope>NUCLEOTIDE SEQUENCE [LARGE SCALE GENOMIC DNA]</scope>
    <source>
        <strain evidence="2 3">Ec32</strain>
    </source>
</reference>
<proteinExistence type="predicted"/>
<dbReference type="KEGG" id="pect:BN1012_Phect1587"/>
<sequence length="131" mass="13758">MRSKPLTATGVVLFIAGFLAACAPQAGTGQSTLVSPTPQRTVVLRQAPDPKSLIGVTPQAVEQQLGAPAFDGSDGEARIWRYSGSNCALLVIFYPEADGSIKSTHLDARRLQGGSTPIEPCLREVVNAPRA</sequence>
<dbReference type="RefSeq" id="WP_043950347.1">
    <property type="nucleotide sequence ID" value="NZ_HG966617.1"/>
</dbReference>
<keyword evidence="3" id="KW-1185">Reference proteome</keyword>
<evidence type="ECO:0000313" key="2">
    <source>
        <dbReference type="EMBL" id="CDO59801.1"/>
    </source>
</evidence>
<dbReference type="HOGENOM" id="CLU_2013059_0_0_5"/>
<organism evidence="2 3">
    <name type="scientific">Candidatus Phaeomarinibacter ectocarpi</name>
    <dbReference type="NCBI Taxonomy" id="1458461"/>
    <lineage>
        <taxon>Bacteria</taxon>
        <taxon>Pseudomonadati</taxon>
        <taxon>Pseudomonadota</taxon>
        <taxon>Alphaproteobacteria</taxon>
        <taxon>Hyphomicrobiales</taxon>
        <taxon>Parvibaculaceae</taxon>
        <taxon>Candidatus Phaeomarinibacter</taxon>
    </lineage>
</organism>
<dbReference type="EMBL" id="HG966617">
    <property type="protein sequence ID" value="CDO59801.1"/>
    <property type="molecule type" value="Genomic_DNA"/>
</dbReference>
<evidence type="ECO:0000313" key="3">
    <source>
        <dbReference type="Proteomes" id="UP000032160"/>
    </source>
</evidence>
<evidence type="ECO:0008006" key="4">
    <source>
        <dbReference type="Google" id="ProtNLM"/>
    </source>
</evidence>
<keyword evidence="1" id="KW-0732">Signal</keyword>
<dbReference type="STRING" id="1458461.BN1012_Phect1587"/>
<feature type="chain" id="PRO_5004958404" description="Lipoprotein SmpA/OmlA domain-containing protein" evidence="1">
    <location>
        <begin position="24"/>
        <end position="131"/>
    </location>
</feature>
<evidence type="ECO:0000256" key="1">
    <source>
        <dbReference type="SAM" id="SignalP"/>
    </source>
</evidence>
<dbReference type="AlphaFoldDB" id="X5MN56"/>
<dbReference type="OrthoDB" id="8456317at2"/>
<accession>X5MN56</accession>
<protein>
    <recommendedName>
        <fullName evidence="4">Lipoprotein SmpA/OmlA domain-containing protein</fullName>
    </recommendedName>
</protein>
<feature type="signal peptide" evidence="1">
    <location>
        <begin position="1"/>
        <end position="23"/>
    </location>
</feature>
<name>X5MN56_9HYPH</name>